<dbReference type="InterPro" id="IPR051055">
    <property type="entry name" value="PIF1_helicase"/>
</dbReference>
<dbReference type="GO" id="GO:0000723">
    <property type="term" value="P:telomere maintenance"/>
    <property type="evidence" value="ECO:0007669"/>
    <property type="project" value="InterPro"/>
</dbReference>
<dbReference type="Gene3D" id="1.10.10.1390">
    <property type="entry name" value="ATP-dependent DNA helicase RecQ"/>
    <property type="match status" value="1"/>
</dbReference>
<dbReference type="SUPFAM" id="SSF52540">
    <property type="entry name" value="P-loop containing nucleoside triphosphate hydrolases"/>
    <property type="match status" value="2"/>
</dbReference>
<dbReference type="InterPro" id="IPR010285">
    <property type="entry name" value="DNA_helicase_pif1-like_DEAD"/>
</dbReference>
<organism evidence="2 3">
    <name type="scientific">Candidatus Buchananbacteria bacterium RIFCSPHIGHO2_02_FULL_56_16</name>
    <dbReference type="NCBI Taxonomy" id="1797542"/>
    <lineage>
        <taxon>Bacteria</taxon>
        <taxon>Candidatus Buchananiibacteriota</taxon>
    </lineage>
</organism>
<dbReference type="InterPro" id="IPR003593">
    <property type="entry name" value="AAA+_ATPase"/>
</dbReference>
<proteinExistence type="predicted"/>
<dbReference type="GO" id="GO:0006281">
    <property type="term" value="P:DNA repair"/>
    <property type="evidence" value="ECO:0007669"/>
    <property type="project" value="InterPro"/>
</dbReference>
<dbReference type="CDD" id="cd18809">
    <property type="entry name" value="SF1_C_RecD"/>
    <property type="match status" value="1"/>
</dbReference>
<comment type="caution">
    <text evidence="2">The sequence shown here is derived from an EMBL/GenBank/DDBJ whole genome shotgun (WGS) entry which is preliminary data.</text>
</comment>
<dbReference type="EMBL" id="MHIL01000010">
    <property type="protein sequence ID" value="OGY52005.1"/>
    <property type="molecule type" value="Genomic_DNA"/>
</dbReference>
<dbReference type="InterPro" id="IPR029491">
    <property type="entry name" value="Helicase_HTH"/>
</dbReference>
<accession>A0A1G1YI17</accession>
<dbReference type="STRING" id="1797542.A3J59_03745"/>
<dbReference type="PANTHER" id="PTHR47642">
    <property type="entry name" value="ATP-DEPENDENT DNA HELICASE"/>
    <property type="match status" value="1"/>
</dbReference>
<feature type="domain" description="AAA+ ATPase" evidence="1">
    <location>
        <begin position="12"/>
        <end position="158"/>
    </location>
</feature>
<dbReference type="CDD" id="cd18037">
    <property type="entry name" value="DEXSc_Pif1_like"/>
    <property type="match status" value="1"/>
</dbReference>
<protein>
    <recommendedName>
        <fullName evidence="1">AAA+ ATPase domain-containing protein</fullName>
    </recommendedName>
</protein>
<dbReference type="InterPro" id="IPR027417">
    <property type="entry name" value="P-loop_NTPase"/>
</dbReference>
<dbReference type="AlphaFoldDB" id="A0A1G1YI17"/>
<evidence type="ECO:0000259" key="1">
    <source>
        <dbReference type="SMART" id="SM00382"/>
    </source>
</evidence>
<dbReference type="Pfam" id="PF05970">
    <property type="entry name" value="PIF1"/>
    <property type="match status" value="1"/>
</dbReference>
<dbReference type="Pfam" id="PF14493">
    <property type="entry name" value="HTH_40"/>
    <property type="match status" value="1"/>
</dbReference>
<reference evidence="2 3" key="1">
    <citation type="journal article" date="2016" name="Nat. Commun.">
        <title>Thousands of microbial genomes shed light on interconnected biogeochemical processes in an aquifer system.</title>
        <authorList>
            <person name="Anantharaman K."/>
            <person name="Brown C.T."/>
            <person name="Hug L.A."/>
            <person name="Sharon I."/>
            <person name="Castelle C.J."/>
            <person name="Probst A.J."/>
            <person name="Thomas B.C."/>
            <person name="Singh A."/>
            <person name="Wilkins M.J."/>
            <person name="Karaoz U."/>
            <person name="Brodie E.L."/>
            <person name="Williams K.H."/>
            <person name="Hubbard S.S."/>
            <person name="Banfield J.F."/>
        </authorList>
    </citation>
    <scope>NUCLEOTIDE SEQUENCE [LARGE SCALE GENOMIC DNA]</scope>
</reference>
<dbReference type="GO" id="GO:0003678">
    <property type="term" value="F:DNA helicase activity"/>
    <property type="evidence" value="ECO:0007669"/>
    <property type="project" value="InterPro"/>
</dbReference>
<dbReference type="PANTHER" id="PTHR47642:SF5">
    <property type="entry name" value="ATP-DEPENDENT DNA HELICASE"/>
    <property type="match status" value="1"/>
</dbReference>
<dbReference type="SMART" id="SM00382">
    <property type="entry name" value="AAA"/>
    <property type="match status" value="1"/>
</dbReference>
<sequence>MHQSQALEIMKAGANVFLTGQPGSGKTYVINEYVRYLRSFGIDPAITACTGIAATHIGGLTIHSWSGIGVKETLSSSELAAIVGNRRLARRFAKTNVLIIDEVSMLKPGILDLVDAVCRRAKKSPAPFGGLQAVLVGDFFQLPPVMRSSGRLPADDLFRSEQPRFAFEAASWQRANLVVCYLTEQYRQDDPEFLGMLKAIRENNFGARHLALVKSQLIDFANAPSGAPKLFSHNVDVDLINNKKLAELPGRSKDFIMSSRGPKPLVAALQKGCLSPSVLSLKTGAAVMFTKNDYQSRFVNGTLGTVISFDEVTGYPAVETKAGSRIATEPSEWTLEENGVPRASLTQLPLRLAWAITIHKSQGMSLDEAVMDLSGVFEFGQGYVALSRVRRLSGLHLAGYCQRAFEVDPLVLAKDEEFLARSLESEAGLADVSPADRQRKQRDFIFACGADFDSPAPATQKRIKQDTYAQTLALWQQKKDIAAIARERGLTQGTIVGHLEKLAAKKLVDPKDLVHLLAAEQKKNLAEISAAFDALGFERLSPVFEKLNGRYSYDQLRLFRLALAVSRADEPPDVLS</sequence>
<gene>
    <name evidence="2" type="ORF">A3J59_03745</name>
</gene>
<evidence type="ECO:0000313" key="2">
    <source>
        <dbReference type="EMBL" id="OGY52005.1"/>
    </source>
</evidence>
<name>A0A1G1YI17_9BACT</name>
<evidence type="ECO:0000313" key="3">
    <source>
        <dbReference type="Proteomes" id="UP000177310"/>
    </source>
</evidence>
<dbReference type="Proteomes" id="UP000177310">
    <property type="component" value="Unassembled WGS sequence"/>
</dbReference>
<dbReference type="Gene3D" id="3.40.50.300">
    <property type="entry name" value="P-loop containing nucleotide triphosphate hydrolases"/>
    <property type="match status" value="1"/>
</dbReference>